<dbReference type="GO" id="GO:0006310">
    <property type="term" value="P:DNA recombination"/>
    <property type="evidence" value="ECO:0007669"/>
    <property type="project" value="UniProtKB-KW"/>
</dbReference>
<reference evidence="3 4" key="1">
    <citation type="journal article" date="2018" name="Evol. Lett.">
        <title>Horizontal gene cluster transfer increased hallucinogenic mushroom diversity.</title>
        <authorList>
            <person name="Reynolds H.T."/>
            <person name="Vijayakumar V."/>
            <person name="Gluck-Thaler E."/>
            <person name="Korotkin H.B."/>
            <person name="Matheny P.B."/>
            <person name="Slot J.C."/>
        </authorList>
    </citation>
    <scope>NUCLEOTIDE SEQUENCE [LARGE SCALE GENOMIC DNA]</scope>
    <source>
        <strain evidence="3 4">2631</strain>
    </source>
</reference>
<feature type="compositionally biased region" description="Basic and acidic residues" evidence="2">
    <location>
        <begin position="11"/>
        <end position="41"/>
    </location>
</feature>
<evidence type="ECO:0000256" key="2">
    <source>
        <dbReference type="SAM" id="MobiDB-lite"/>
    </source>
</evidence>
<dbReference type="InParanoid" id="A0A409X346"/>
<name>A0A409X346_PSICY</name>
<dbReference type="InterPro" id="IPR013762">
    <property type="entry name" value="Integrase-like_cat_sf"/>
</dbReference>
<sequence>MEEYEAQIPHVSKEISREGVRSINDDRGTRQDTPETSKESEFAGPTVLAIESAIEDFRRGTLSKQRAIFRIVTALGIRSEDEDEPKLRALGEYTAILDGFQVESDRAVGRGEREPNSTIVTAHAASKRRRGSTQLEGNISGGRSEHDESVDEFLTRISNSNDDGPNDSDGSDESDEDKSDNGHEGRGGYQGQSNKKQRIYESDMPRFTSEAKSRSRRTKRSCNTTRNILDLLQKDSATVKRWIRGAISAPAEFPSSEWDALIKGEAVDLDTVFSALHFLNYPEENVGRIGPTEIHFGRPKPAKRIESSGQWTAAWNLTVKATSFLFPHRYDELRSYGEYMERLFSIKSISIHPRLFKYDDATNSMIITKPSWRQMVWDRKGKVGDCETLQDVRGAQAGDPKSVTVSTQLGGASSERNASSSTSASPANNVDMENWTARSLRESEIVGRRPKYLRHNIFRDDGLVSRSTAEWTLSAMPLPQPAPAEINNPIVNKTIEENPDLFEVCTPINVDQFERLLKRHPNRPFVVSVVESLRNGFWPWADTHIGKYPDIWDGSLPPPDDDAKREFLRNLRDIEIGMGRFSKAFGPDLLPGMYSSPTYQIPKAGSSEFRLVTDHSAGPFSLNSMIPRKDIAGYPLDNITHLGEMLRDIKRKYPNEDIVLWKSDISEAYRNLPVHKASGKGSGSDFIAVNASVTWGAKYERNIEWIATYCDDSFGPERASKMLFYAPYNKYMPRNQVKLLQLWDEIGLPHKEKKQISGSIIDIIGFEVDANLMTITLPSHLKRELCDHLKSVARNPKDLKCPVKLMPREFQQLAGWFNWALNVFPLLRPALCNIYAKMPHANPDKPYTKLYVNNLIRADLTWAIDHMEVLSGVRVLDSSDWELEDADVHAICDASLTGMGFWFPEYDIGYACQTLENLAGKNIFYYEALCVLCALLKSDIIVPEAMRVVLYTDSFNTVQIFNSMAALPEYNEILKMAVNHVLKNANGNESPAQVDLRVVHIPGRKNIVADALSRGLFYVAIDEVPSLRIHDFSPPRNAETAGGQGVMIVSGVRSRQPKREPWSYERLLHERARALGQSIDTSTWKMYGSALNSYLNFVRMHDLPVNPTPETLSFFTVYQSHQIKPDSVDTYLSGICQQLEPYFPEVRTARKSMLVKRTLDGCKRLRGVPTNRKRALTMDDLNIVADAYSHSPSHDDRLFLSMLLTGFFALMRLGELAVPDDPTLFNPMKISKRRNVIIIQKHSQTIDPHFHFKSYLRSRDSLHPFSSALWLRADGSIPSRSFFISRLRKFFDSDVAGQSMRSGGATSLAESGVPPHLIQAIGRWASEAFKIYIRKNPVLMQALLFGRAAHERNPLS</sequence>
<dbReference type="GO" id="GO:0003677">
    <property type="term" value="F:DNA binding"/>
    <property type="evidence" value="ECO:0007669"/>
    <property type="project" value="InterPro"/>
</dbReference>
<accession>A0A409X346</accession>
<feature type="region of interest" description="Disordered" evidence="2">
    <location>
        <begin position="393"/>
        <end position="430"/>
    </location>
</feature>
<evidence type="ECO:0008006" key="5">
    <source>
        <dbReference type="Google" id="ProtNLM"/>
    </source>
</evidence>
<evidence type="ECO:0000313" key="3">
    <source>
        <dbReference type="EMBL" id="PPQ85183.1"/>
    </source>
</evidence>
<evidence type="ECO:0000256" key="1">
    <source>
        <dbReference type="ARBA" id="ARBA00023172"/>
    </source>
</evidence>
<dbReference type="InterPro" id="IPR052925">
    <property type="entry name" value="Phage_Integrase-like_Recomb"/>
</dbReference>
<dbReference type="GO" id="GO:0015074">
    <property type="term" value="P:DNA integration"/>
    <property type="evidence" value="ECO:0007669"/>
    <property type="project" value="InterPro"/>
</dbReference>
<evidence type="ECO:0000313" key="4">
    <source>
        <dbReference type="Proteomes" id="UP000283269"/>
    </source>
</evidence>
<proteinExistence type="predicted"/>
<dbReference type="OrthoDB" id="198652at2759"/>
<comment type="caution">
    <text evidence="3">The sequence shown here is derived from an EMBL/GenBank/DDBJ whole genome shotgun (WGS) entry which is preliminary data.</text>
</comment>
<feature type="compositionally biased region" description="Basic and acidic residues" evidence="2">
    <location>
        <begin position="198"/>
        <end position="213"/>
    </location>
</feature>
<gene>
    <name evidence="3" type="ORF">CVT25_004190</name>
</gene>
<keyword evidence="1" id="KW-0233">DNA recombination</keyword>
<dbReference type="InterPro" id="IPR011010">
    <property type="entry name" value="DNA_brk_join_enz"/>
</dbReference>
<keyword evidence="4" id="KW-1185">Reference proteome</keyword>
<dbReference type="Proteomes" id="UP000283269">
    <property type="component" value="Unassembled WGS sequence"/>
</dbReference>
<feature type="compositionally biased region" description="Low complexity" evidence="2">
    <location>
        <begin position="412"/>
        <end position="429"/>
    </location>
</feature>
<dbReference type="PANTHER" id="PTHR34605:SF3">
    <property type="entry name" value="P CELL-TYPE AGGLUTINATION PROTEIN MAP4-LIKE-RELATED"/>
    <property type="match status" value="1"/>
</dbReference>
<organism evidence="3 4">
    <name type="scientific">Psilocybe cyanescens</name>
    <dbReference type="NCBI Taxonomy" id="93625"/>
    <lineage>
        <taxon>Eukaryota</taxon>
        <taxon>Fungi</taxon>
        <taxon>Dikarya</taxon>
        <taxon>Basidiomycota</taxon>
        <taxon>Agaricomycotina</taxon>
        <taxon>Agaricomycetes</taxon>
        <taxon>Agaricomycetidae</taxon>
        <taxon>Agaricales</taxon>
        <taxon>Agaricineae</taxon>
        <taxon>Strophariaceae</taxon>
        <taxon>Psilocybe</taxon>
    </lineage>
</organism>
<dbReference type="EMBL" id="NHYD01002743">
    <property type="protein sequence ID" value="PPQ85183.1"/>
    <property type="molecule type" value="Genomic_DNA"/>
</dbReference>
<dbReference type="STRING" id="93625.A0A409X346"/>
<feature type="region of interest" description="Disordered" evidence="2">
    <location>
        <begin position="106"/>
        <end position="222"/>
    </location>
</feature>
<feature type="region of interest" description="Disordered" evidence="2">
    <location>
        <begin position="1"/>
        <end position="42"/>
    </location>
</feature>
<dbReference type="SUPFAM" id="SSF56349">
    <property type="entry name" value="DNA breaking-rejoining enzymes"/>
    <property type="match status" value="1"/>
</dbReference>
<protein>
    <recommendedName>
        <fullName evidence="5">Tyr recombinase domain-containing protein</fullName>
    </recommendedName>
</protein>
<feature type="compositionally biased region" description="Basic and acidic residues" evidence="2">
    <location>
        <begin position="106"/>
        <end position="115"/>
    </location>
</feature>
<dbReference type="Gene3D" id="1.10.443.10">
    <property type="entry name" value="Intergrase catalytic core"/>
    <property type="match status" value="1"/>
</dbReference>
<feature type="compositionally biased region" description="Acidic residues" evidence="2">
    <location>
        <begin position="164"/>
        <end position="178"/>
    </location>
</feature>
<dbReference type="PANTHER" id="PTHR34605">
    <property type="entry name" value="PHAGE_INTEGRASE DOMAIN-CONTAINING PROTEIN"/>
    <property type="match status" value="1"/>
</dbReference>
<dbReference type="InterPro" id="IPR043502">
    <property type="entry name" value="DNA/RNA_pol_sf"/>
</dbReference>
<dbReference type="SUPFAM" id="SSF56672">
    <property type="entry name" value="DNA/RNA polymerases"/>
    <property type="match status" value="1"/>
</dbReference>